<feature type="transmembrane region" description="Helical" evidence="1">
    <location>
        <begin position="209"/>
        <end position="228"/>
    </location>
</feature>
<dbReference type="RefSeq" id="WP_011340378.1">
    <property type="nucleotide sequence ID" value="NC_007498.2"/>
</dbReference>
<dbReference type="EMBL" id="CP000142">
    <property type="protein sequence ID" value="ABA87935.1"/>
    <property type="molecule type" value="Genomic_DNA"/>
</dbReference>
<reference evidence="2 3" key="2">
    <citation type="journal article" date="2012" name="BMC Genomics">
        <title>The genome of Pelobacter carbinolicus reveals surprising metabolic capabilities and physiological features.</title>
        <authorList>
            <person name="Aklujkar M."/>
            <person name="Haveman S.A."/>
            <person name="Didonato R.Jr."/>
            <person name="Chertkov O."/>
            <person name="Han C.S."/>
            <person name="Land M.L."/>
            <person name="Brown P."/>
            <person name="Lovley D.R."/>
        </authorList>
    </citation>
    <scope>NUCLEOTIDE SEQUENCE [LARGE SCALE GENOMIC DNA]</scope>
    <source>
        <strain evidence="3">DSM 2380 / NBRC 103641 / GraBd1</strain>
    </source>
</reference>
<keyword evidence="1" id="KW-0472">Membrane</keyword>
<feature type="transmembrane region" description="Helical" evidence="1">
    <location>
        <begin position="12"/>
        <end position="33"/>
    </location>
</feature>
<keyword evidence="3" id="KW-1185">Reference proteome</keyword>
<feature type="transmembrane region" description="Helical" evidence="1">
    <location>
        <begin position="125"/>
        <end position="148"/>
    </location>
</feature>
<dbReference type="STRING" id="338963.Pcar_0676"/>
<accession>Q3A6S2</accession>
<gene>
    <name evidence="2" type="ordered locus">Pcar_0676</name>
</gene>
<feature type="transmembrane region" description="Helical" evidence="1">
    <location>
        <begin position="290"/>
        <end position="315"/>
    </location>
</feature>
<dbReference type="OrthoDB" id="7361398at2"/>
<dbReference type="AlphaFoldDB" id="Q3A6S2"/>
<name>Q3A6S2_SYNC1</name>
<feature type="transmembrane region" description="Helical" evidence="1">
    <location>
        <begin position="155"/>
        <end position="172"/>
    </location>
</feature>
<feature type="transmembrane region" description="Helical" evidence="1">
    <location>
        <begin position="39"/>
        <end position="59"/>
    </location>
</feature>
<feature type="transmembrane region" description="Helical" evidence="1">
    <location>
        <begin position="248"/>
        <end position="270"/>
    </location>
</feature>
<keyword evidence="1" id="KW-1133">Transmembrane helix</keyword>
<protein>
    <submittedName>
        <fullName evidence="2">Membrane protein, putative</fullName>
    </submittedName>
</protein>
<evidence type="ECO:0000313" key="2">
    <source>
        <dbReference type="EMBL" id="ABA87935.1"/>
    </source>
</evidence>
<feature type="transmembrane region" description="Helical" evidence="1">
    <location>
        <begin position="335"/>
        <end position="357"/>
    </location>
</feature>
<dbReference type="Proteomes" id="UP000002534">
    <property type="component" value="Chromosome"/>
</dbReference>
<dbReference type="PANTHER" id="PTHR31970">
    <property type="match status" value="1"/>
</dbReference>
<keyword evidence="1" id="KW-0812">Transmembrane</keyword>
<dbReference type="HOGENOM" id="CLU_032158_1_0_7"/>
<sequence length="371" mass="39761">MRIHSFEFNMRELGGAMGDFGTLFPLAIGYIVVCGVDPTGMLVMMGLANVTTGLFYRLPMPIEPMKVLAVVAIAEQWSPSMVFASAFAMGLVWLFMSAAGVMGIVARITPKSVIRGIQAALGIMLALKALEMMATGWLLALVSLVIVLTLRQNRYAPAAVVLILLGGAVMYFNGTPDVLSGSMFALPGVHSFALSEVWQAMLQAGFSQIPLTATNAVIATAVLIRQYWPDKPVSERKLAFNMGLMNLVVPFFGGMPMCHGSGGLAGQYYFGARTGGANIIEGMLEIGLGLFLGGSIVGLFAAFPLAIVGAMMLLVGIELTKFAKDMTWNWHLAPMVVTLLVAVWTNMAYGFLAGMLLHHVGYRLSFQRSST</sequence>
<evidence type="ECO:0000313" key="3">
    <source>
        <dbReference type="Proteomes" id="UP000002534"/>
    </source>
</evidence>
<dbReference type="InterPro" id="IPR031563">
    <property type="entry name" value="MOT1/MOT2"/>
</dbReference>
<proteinExistence type="predicted"/>
<dbReference type="KEGG" id="pca:Pcar_0676"/>
<evidence type="ECO:0000256" key="1">
    <source>
        <dbReference type="SAM" id="Phobius"/>
    </source>
</evidence>
<organism evidence="2 3">
    <name type="scientific">Syntrophotalea carbinolica (strain DSM 2380 / NBRC 103641 / GraBd1)</name>
    <name type="common">Pelobacter carbinolicus</name>
    <dbReference type="NCBI Taxonomy" id="338963"/>
    <lineage>
        <taxon>Bacteria</taxon>
        <taxon>Pseudomonadati</taxon>
        <taxon>Thermodesulfobacteriota</taxon>
        <taxon>Desulfuromonadia</taxon>
        <taxon>Desulfuromonadales</taxon>
        <taxon>Syntrophotaleaceae</taxon>
        <taxon>Syntrophotalea</taxon>
    </lineage>
</organism>
<dbReference type="Pfam" id="PF16983">
    <property type="entry name" value="MFS_MOT1"/>
    <property type="match status" value="2"/>
</dbReference>
<dbReference type="eggNOG" id="COG0659">
    <property type="taxonomic scope" value="Bacteria"/>
</dbReference>
<feature type="transmembrane region" description="Helical" evidence="1">
    <location>
        <begin position="80"/>
        <end position="105"/>
    </location>
</feature>
<dbReference type="GO" id="GO:0015098">
    <property type="term" value="F:molybdate ion transmembrane transporter activity"/>
    <property type="evidence" value="ECO:0007669"/>
    <property type="project" value="InterPro"/>
</dbReference>
<reference evidence="3" key="1">
    <citation type="submission" date="2005-10" db="EMBL/GenBank/DDBJ databases">
        <title>Complete sequence of Pelobacter carbinolicus DSM 2380.</title>
        <authorList>
            <person name="Copeland A."/>
            <person name="Lucas S."/>
            <person name="Lapidus A."/>
            <person name="Barry K."/>
            <person name="Detter J.C."/>
            <person name="Glavina T."/>
            <person name="Hammon N."/>
            <person name="Israni S."/>
            <person name="Pitluck S."/>
            <person name="Chertkov O."/>
            <person name="Schmutz J."/>
            <person name="Larimer F."/>
            <person name="Land M."/>
            <person name="Kyrpides N."/>
            <person name="Ivanova N."/>
            <person name="Richardson P."/>
        </authorList>
    </citation>
    <scope>NUCLEOTIDE SEQUENCE [LARGE SCALE GENOMIC DNA]</scope>
    <source>
        <strain evidence="3">DSM 2380 / NBRC 103641 / GraBd1</strain>
    </source>
</reference>
<dbReference type="PANTHER" id="PTHR31970:SF9">
    <property type="entry name" value="MOLYBDATE TRANSPORTER 2"/>
    <property type="match status" value="1"/>
</dbReference>